<proteinExistence type="predicted"/>
<dbReference type="Proteomes" id="UP000236755">
    <property type="component" value="Unassembled WGS sequence"/>
</dbReference>
<accession>A0A1H3ZBI1</accession>
<organism evidence="2 3">
    <name type="scientific">Haloplanus vescus</name>
    <dbReference type="NCBI Taxonomy" id="555874"/>
    <lineage>
        <taxon>Archaea</taxon>
        <taxon>Methanobacteriati</taxon>
        <taxon>Methanobacteriota</taxon>
        <taxon>Stenosarchaea group</taxon>
        <taxon>Halobacteria</taxon>
        <taxon>Halobacteriales</taxon>
        <taxon>Haloferacaceae</taxon>
        <taxon>Haloplanus</taxon>
    </lineage>
</organism>
<dbReference type="RefSeq" id="WP_092634999.1">
    <property type="nucleotide sequence ID" value="NZ_FNQT01000003.1"/>
</dbReference>
<keyword evidence="3" id="KW-1185">Reference proteome</keyword>
<name>A0A1H3ZBI1_9EURY</name>
<protein>
    <submittedName>
        <fullName evidence="2">Uncharacterized protein</fullName>
    </submittedName>
</protein>
<dbReference type="STRING" id="555874.SAMN04488065_2265"/>
<reference evidence="2 3" key="1">
    <citation type="submission" date="2016-10" db="EMBL/GenBank/DDBJ databases">
        <authorList>
            <person name="de Groot N.N."/>
        </authorList>
    </citation>
    <scope>NUCLEOTIDE SEQUENCE [LARGE SCALE GENOMIC DNA]</scope>
    <source>
        <strain evidence="2 3">CGMCC 1.8712</strain>
    </source>
</reference>
<evidence type="ECO:0000256" key="1">
    <source>
        <dbReference type="SAM" id="MobiDB-lite"/>
    </source>
</evidence>
<dbReference type="AlphaFoldDB" id="A0A1H3ZBI1"/>
<dbReference type="EMBL" id="FNQT01000003">
    <property type="protein sequence ID" value="SEA21040.1"/>
    <property type="molecule type" value="Genomic_DNA"/>
</dbReference>
<evidence type="ECO:0000313" key="3">
    <source>
        <dbReference type="Proteomes" id="UP000236755"/>
    </source>
</evidence>
<gene>
    <name evidence="2" type="ORF">SAMN04488065_2265</name>
</gene>
<sequence length="93" mass="10084">MDRISTIRNVEQALRAFEEGEADLAATEERVLATLRTYATEFDDETGLGAYAGRGDEAVEGVVVVAESRAAARERVAEHASDPPESFDVERLG</sequence>
<dbReference type="OrthoDB" id="226203at2157"/>
<feature type="region of interest" description="Disordered" evidence="1">
    <location>
        <begin position="74"/>
        <end position="93"/>
    </location>
</feature>
<dbReference type="InterPro" id="IPR057176">
    <property type="entry name" value="DUF7854"/>
</dbReference>
<dbReference type="Pfam" id="PF25252">
    <property type="entry name" value="DUF7854"/>
    <property type="match status" value="1"/>
</dbReference>
<evidence type="ECO:0000313" key="2">
    <source>
        <dbReference type="EMBL" id="SEA21040.1"/>
    </source>
</evidence>